<evidence type="ECO:0000256" key="3">
    <source>
        <dbReference type="ARBA" id="ARBA00012257"/>
    </source>
</evidence>
<dbReference type="Pfam" id="PF09349">
    <property type="entry name" value="OHCU_decarbox"/>
    <property type="match status" value="1"/>
</dbReference>
<dbReference type="InterPro" id="IPR018020">
    <property type="entry name" value="OHCU_decarboxylase"/>
</dbReference>
<dbReference type="PATRIC" id="fig|1178482.3.peg.1395"/>
<evidence type="ECO:0000313" key="8">
    <source>
        <dbReference type="EMBL" id="ERL51717.1"/>
    </source>
</evidence>
<dbReference type="PANTHER" id="PTHR43466:SF1">
    <property type="entry name" value="2-OXO-4-HYDROXY-4-CARBOXY-5-UREIDOIMIDAZOLINE DECARBOXYLASE-RELATED"/>
    <property type="match status" value="1"/>
</dbReference>
<evidence type="ECO:0000256" key="2">
    <source>
        <dbReference type="ARBA" id="ARBA00004754"/>
    </source>
</evidence>
<keyword evidence="6" id="KW-0456">Lyase</keyword>
<dbReference type="AlphaFoldDB" id="W1N826"/>
<evidence type="ECO:0000256" key="5">
    <source>
        <dbReference type="ARBA" id="ARBA00022793"/>
    </source>
</evidence>
<proteinExistence type="predicted"/>
<organism evidence="8 9">
    <name type="scientific">Halomonas huangheensis</name>
    <dbReference type="NCBI Taxonomy" id="1178482"/>
    <lineage>
        <taxon>Bacteria</taxon>
        <taxon>Pseudomonadati</taxon>
        <taxon>Pseudomonadota</taxon>
        <taxon>Gammaproteobacteria</taxon>
        <taxon>Oceanospirillales</taxon>
        <taxon>Halomonadaceae</taxon>
        <taxon>Halomonas</taxon>
    </lineage>
</organism>
<dbReference type="Gene3D" id="1.10.3330.10">
    <property type="entry name" value="Oxo-4-hydroxy-4-carboxy-5-ureidoimidazoline decarboxylase"/>
    <property type="match status" value="1"/>
</dbReference>
<evidence type="ECO:0000313" key="9">
    <source>
        <dbReference type="Proteomes" id="UP000019113"/>
    </source>
</evidence>
<protein>
    <recommendedName>
        <fullName evidence="3">2-oxo-4-hydroxy-4-carboxy-5-ureidoimidazoline decarboxylase</fullName>
        <ecNumber evidence="3">4.1.1.97</ecNumber>
    </recommendedName>
</protein>
<dbReference type="Proteomes" id="UP000019113">
    <property type="component" value="Unassembled WGS sequence"/>
</dbReference>
<keyword evidence="9" id="KW-1185">Reference proteome</keyword>
<dbReference type="OrthoDB" id="9800909at2"/>
<evidence type="ECO:0000256" key="1">
    <source>
        <dbReference type="ARBA" id="ARBA00001163"/>
    </source>
</evidence>
<dbReference type="NCBIfam" id="TIGR03164">
    <property type="entry name" value="UHCUDC"/>
    <property type="match status" value="1"/>
</dbReference>
<dbReference type="GO" id="GO:0019628">
    <property type="term" value="P:urate catabolic process"/>
    <property type="evidence" value="ECO:0007669"/>
    <property type="project" value="UniProtKB-UniPathway"/>
</dbReference>
<sequence length="174" mass="19541">MTTPILEKRPSLMDKATFVATYGDVFEHSPWVAEAAWELGLTERHDNPVTLAEHMGQVLIDADKAQQMQVILAHPDLAGKAAAAGELTNDSTREQAGAGLDQCTQEELERFTRLNNAYKERFGFPFIMAVKGGNRHTILAAFEERLHHDADQERREAVAQINRIARFRLEDRAS</sequence>
<dbReference type="GO" id="GO:0000255">
    <property type="term" value="P:allantoin metabolic process"/>
    <property type="evidence" value="ECO:0007669"/>
    <property type="project" value="InterPro"/>
</dbReference>
<evidence type="ECO:0000256" key="6">
    <source>
        <dbReference type="ARBA" id="ARBA00023239"/>
    </source>
</evidence>
<dbReference type="InterPro" id="IPR036778">
    <property type="entry name" value="OHCU_decarboxylase_sf"/>
</dbReference>
<evidence type="ECO:0000259" key="7">
    <source>
        <dbReference type="Pfam" id="PF09349"/>
    </source>
</evidence>
<comment type="catalytic activity">
    <reaction evidence="1">
        <text>5-hydroxy-2-oxo-4-ureido-2,5-dihydro-1H-imidazole-5-carboxylate + H(+) = (S)-allantoin + CO2</text>
        <dbReference type="Rhea" id="RHEA:26301"/>
        <dbReference type="ChEBI" id="CHEBI:15378"/>
        <dbReference type="ChEBI" id="CHEBI:15678"/>
        <dbReference type="ChEBI" id="CHEBI:16526"/>
        <dbReference type="ChEBI" id="CHEBI:58639"/>
        <dbReference type="EC" id="4.1.1.97"/>
    </reaction>
</comment>
<feature type="domain" description="Oxo-4-hydroxy-4-carboxy-5-ureidoimidazoline decarboxylase" evidence="7">
    <location>
        <begin position="13"/>
        <end position="170"/>
    </location>
</feature>
<dbReference type="GO" id="GO:0006144">
    <property type="term" value="P:purine nucleobase metabolic process"/>
    <property type="evidence" value="ECO:0007669"/>
    <property type="project" value="UniProtKB-KW"/>
</dbReference>
<dbReference type="EMBL" id="AVBC01000020">
    <property type="protein sequence ID" value="ERL51717.1"/>
    <property type="molecule type" value="Genomic_DNA"/>
</dbReference>
<dbReference type="eggNOG" id="COG3195">
    <property type="taxonomic scope" value="Bacteria"/>
</dbReference>
<evidence type="ECO:0000256" key="4">
    <source>
        <dbReference type="ARBA" id="ARBA00022631"/>
    </source>
</evidence>
<dbReference type="InterPro" id="IPR017580">
    <property type="entry name" value="OHCU_decarboxylase-1"/>
</dbReference>
<dbReference type="PANTHER" id="PTHR43466">
    <property type="entry name" value="2-OXO-4-HYDROXY-4-CARBOXY-5-UREIDOIMIDAZOLINE DECARBOXYLASE-RELATED"/>
    <property type="match status" value="1"/>
</dbReference>
<comment type="caution">
    <text evidence="8">The sequence shown here is derived from an EMBL/GenBank/DDBJ whole genome shotgun (WGS) entry which is preliminary data.</text>
</comment>
<dbReference type="UniPathway" id="UPA00394">
    <property type="reaction ID" value="UER00652"/>
</dbReference>
<dbReference type="GO" id="GO:0051997">
    <property type="term" value="F:2-oxo-4-hydroxy-4-carboxy-5-ureidoimidazoline decarboxylase activity"/>
    <property type="evidence" value="ECO:0007669"/>
    <property type="project" value="UniProtKB-EC"/>
</dbReference>
<dbReference type="SUPFAM" id="SSF158694">
    <property type="entry name" value="UraD-Like"/>
    <property type="match status" value="1"/>
</dbReference>
<accession>W1N826</accession>
<name>W1N826_9GAMM</name>
<keyword evidence="4" id="KW-0659">Purine metabolism</keyword>
<dbReference type="STRING" id="1178482.AR456_15885"/>
<comment type="pathway">
    <text evidence="2">Purine metabolism; urate degradation; (S)-allantoin from urate: step 3/3.</text>
</comment>
<reference evidence="8 9" key="1">
    <citation type="submission" date="2013-08" db="EMBL/GenBank/DDBJ databases">
        <title>draft genome of Halomonas huanghegensis, strain BJGMM-B45T.</title>
        <authorList>
            <person name="Miao C."/>
            <person name="Wan Y."/>
            <person name="Jin W."/>
        </authorList>
    </citation>
    <scope>NUCLEOTIDE SEQUENCE [LARGE SCALE GENOMIC DNA]</scope>
    <source>
        <strain evidence="8 9">BJGMM-B45</strain>
    </source>
</reference>
<gene>
    <name evidence="8" type="ORF">BJB45_11170</name>
</gene>
<keyword evidence="5" id="KW-0210">Decarboxylase</keyword>
<dbReference type="EC" id="4.1.1.97" evidence="3"/>
<dbReference type="RefSeq" id="WP_021818353.1">
    <property type="nucleotide sequence ID" value="NZ_AVBC01000020.1"/>
</dbReference>